<dbReference type="InterPro" id="IPR000073">
    <property type="entry name" value="AB_hydrolase_1"/>
</dbReference>
<evidence type="ECO:0000256" key="1">
    <source>
        <dbReference type="SAM" id="MobiDB-lite"/>
    </source>
</evidence>
<proteinExistence type="predicted"/>
<feature type="compositionally biased region" description="Basic and acidic residues" evidence="1">
    <location>
        <begin position="42"/>
        <end position="68"/>
    </location>
</feature>
<feature type="compositionally biased region" description="Polar residues" evidence="1">
    <location>
        <begin position="27"/>
        <end position="36"/>
    </location>
</feature>
<dbReference type="GO" id="GO:0042171">
    <property type="term" value="F:lysophosphatidic acid acyltransferase activity"/>
    <property type="evidence" value="ECO:0007669"/>
    <property type="project" value="TreeGrafter"/>
</dbReference>
<feature type="domain" description="AB hydrolase-1" evidence="2">
    <location>
        <begin position="113"/>
        <end position="356"/>
    </location>
</feature>
<evidence type="ECO:0000259" key="2">
    <source>
        <dbReference type="Pfam" id="PF12697"/>
    </source>
</evidence>
<dbReference type="InterPro" id="IPR029058">
    <property type="entry name" value="AB_hydrolase_fold"/>
</dbReference>
<dbReference type="GO" id="GO:0055088">
    <property type="term" value="P:lipid homeostasis"/>
    <property type="evidence" value="ECO:0007669"/>
    <property type="project" value="TreeGrafter"/>
</dbReference>
<name>A0A7S0BTW9_9RHOD</name>
<evidence type="ECO:0000313" key="3">
    <source>
        <dbReference type="EMBL" id="CAD8402956.1"/>
    </source>
</evidence>
<feature type="region of interest" description="Disordered" evidence="1">
    <location>
        <begin position="21"/>
        <end position="83"/>
    </location>
</feature>
<dbReference type="Pfam" id="PF12697">
    <property type="entry name" value="Abhydrolase_6"/>
    <property type="match status" value="1"/>
</dbReference>
<sequence>MGMDSLDGGRFRMAGFATWSAVAQGPKRSTAQQNTQRKVEKRKMTWDLGKGDEASQKAEKKLEKRGERVQTSATRGWRRHPGLKVKPVPGLNGVYLHYHTARGSGNTSSAPPVLFIPHGPHAPWMFEEKLLPYFARRGFSAYTFDRHGAEYGQEQRSFNLNELCEEVEEVAKSLPRPPVIVGHSTGGFIAQALIQRQKIDPPAMVLLCPVPPSGSISLMMRHFLRSPWEGFRRLQAVLVGTAYDSATAMREAFFTEKLTERRLKSFLRRARKRAAILGKSAHVSYTLKPLKICDEIVKEFEGKVMVLGADKDYWIDNEALLETTRKWMPDKVHPMVIPDSAHGFVLDEDWRRVSDAVVEWLQRVVAATEIMDLISEHTKPSISEFEL</sequence>
<organism evidence="3">
    <name type="scientific">Rhodosorus marinus</name>
    <dbReference type="NCBI Taxonomy" id="101924"/>
    <lineage>
        <taxon>Eukaryota</taxon>
        <taxon>Rhodophyta</taxon>
        <taxon>Stylonematophyceae</taxon>
        <taxon>Stylonematales</taxon>
        <taxon>Stylonemataceae</taxon>
        <taxon>Rhodosorus</taxon>
    </lineage>
</organism>
<gene>
    <name evidence="3" type="ORF">RMAR0315_LOCUS12961</name>
</gene>
<dbReference type="GO" id="GO:0052689">
    <property type="term" value="F:carboxylic ester hydrolase activity"/>
    <property type="evidence" value="ECO:0007669"/>
    <property type="project" value="TreeGrafter"/>
</dbReference>
<dbReference type="AlphaFoldDB" id="A0A7S0BTW9"/>
<dbReference type="GO" id="GO:0006654">
    <property type="term" value="P:phosphatidic acid biosynthetic process"/>
    <property type="evidence" value="ECO:0007669"/>
    <property type="project" value="TreeGrafter"/>
</dbReference>
<dbReference type="SUPFAM" id="SSF53474">
    <property type="entry name" value="alpha/beta-Hydrolases"/>
    <property type="match status" value="1"/>
</dbReference>
<dbReference type="Gene3D" id="3.40.50.1820">
    <property type="entry name" value="alpha/beta hydrolase"/>
    <property type="match status" value="1"/>
</dbReference>
<dbReference type="EMBL" id="HBEK01023633">
    <property type="protein sequence ID" value="CAD8402956.1"/>
    <property type="molecule type" value="Transcribed_RNA"/>
</dbReference>
<accession>A0A7S0BTW9</accession>
<dbReference type="PANTHER" id="PTHR42886">
    <property type="entry name" value="RE40534P-RELATED"/>
    <property type="match status" value="1"/>
</dbReference>
<protein>
    <recommendedName>
        <fullName evidence="2">AB hydrolase-1 domain-containing protein</fullName>
    </recommendedName>
</protein>
<dbReference type="PANTHER" id="PTHR42886:SF42">
    <property type="entry name" value="ALPHA_BETA-HYDROLASES SUPERFAMILY PROTEIN"/>
    <property type="match status" value="1"/>
</dbReference>
<reference evidence="3" key="1">
    <citation type="submission" date="2021-01" db="EMBL/GenBank/DDBJ databases">
        <authorList>
            <person name="Corre E."/>
            <person name="Pelletier E."/>
            <person name="Niang G."/>
            <person name="Scheremetjew M."/>
            <person name="Finn R."/>
            <person name="Kale V."/>
            <person name="Holt S."/>
            <person name="Cochrane G."/>
            <person name="Meng A."/>
            <person name="Brown T."/>
            <person name="Cohen L."/>
        </authorList>
    </citation>
    <scope>NUCLEOTIDE SEQUENCE</scope>
    <source>
        <strain evidence="3">UTEX LB 2760</strain>
    </source>
</reference>